<gene>
    <name evidence="12" type="ORF">SAMN02982931_01116</name>
</gene>
<evidence type="ECO:0000256" key="1">
    <source>
        <dbReference type="ARBA" id="ARBA00000968"/>
    </source>
</evidence>
<dbReference type="PANTHER" id="PTHR21098:SF12">
    <property type="entry name" value="RIBOFLAVIN SYNTHASE"/>
    <property type="match status" value="1"/>
</dbReference>
<dbReference type="GO" id="GO:0009231">
    <property type="term" value="P:riboflavin biosynthetic process"/>
    <property type="evidence" value="ECO:0007669"/>
    <property type="project" value="UniProtKB-KW"/>
</dbReference>
<dbReference type="EMBL" id="FMXQ01000002">
    <property type="protein sequence ID" value="SDB14608.1"/>
    <property type="molecule type" value="Genomic_DNA"/>
</dbReference>
<evidence type="ECO:0000256" key="7">
    <source>
        <dbReference type="ARBA" id="ARBA00022679"/>
    </source>
</evidence>
<dbReference type="InterPro" id="IPR026017">
    <property type="entry name" value="Lumazine-bd_dom"/>
</dbReference>
<sequence length="201" mass="21711">MFTGIVTEIGSVISNGQRNDVQRVAIACKFKPEDLVIGGSIACNGICLTVVSHDGGDGGGTVFEVDAAPETLNVTTASEWDIGYRLNLERPLKVGDELSGHMVSGHVDAVVSIVDREDLGETTRFWFELPEKVAGMIAPKGSVALDGTSLTINSVKEDRFDCLLIPHTLQATIWNERKKGDRINLEVDLIARYVARLAETA</sequence>
<feature type="domain" description="Lumazine-binding" evidence="11">
    <location>
        <begin position="1"/>
        <end position="101"/>
    </location>
</feature>
<evidence type="ECO:0000313" key="13">
    <source>
        <dbReference type="Proteomes" id="UP000199071"/>
    </source>
</evidence>
<dbReference type="PROSITE" id="PS51177">
    <property type="entry name" value="LUMAZINE_BIND"/>
    <property type="match status" value="2"/>
</dbReference>
<protein>
    <recommendedName>
        <fullName evidence="5 9">Riboflavin synthase</fullName>
        <ecNumber evidence="4 9">2.5.1.9</ecNumber>
    </recommendedName>
</protein>
<name>A0A1G6B1T3_9HYPH</name>
<dbReference type="InterPro" id="IPR023366">
    <property type="entry name" value="ATP_synth_asu-like_sf"/>
</dbReference>
<dbReference type="InterPro" id="IPR001783">
    <property type="entry name" value="Lumazine-bd"/>
</dbReference>
<dbReference type="GO" id="GO:0004746">
    <property type="term" value="F:riboflavin synthase activity"/>
    <property type="evidence" value="ECO:0007669"/>
    <property type="project" value="UniProtKB-UniRule"/>
</dbReference>
<dbReference type="SUPFAM" id="SSF63380">
    <property type="entry name" value="Riboflavin synthase domain-like"/>
    <property type="match status" value="2"/>
</dbReference>
<feature type="repeat" description="Lumazine-binding" evidence="10">
    <location>
        <begin position="102"/>
        <end position="198"/>
    </location>
</feature>
<dbReference type="PANTHER" id="PTHR21098">
    <property type="entry name" value="RIBOFLAVIN SYNTHASE ALPHA CHAIN"/>
    <property type="match status" value="1"/>
</dbReference>
<evidence type="ECO:0000256" key="9">
    <source>
        <dbReference type="NCBIfam" id="TIGR00187"/>
    </source>
</evidence>
<evidence type="ECO:0000256" key="8">
    <source>
        <dbReference type="ARBA" id="ARBA00022737"/>
    </source>
</evidence>
<comment type="catalytic activity">
    <reaction evidence="1">
        <text>2 6,7-dimethyl-8-(1-D-ribityl)lumazine + H(+) = 5-amino-6-(D-ribitylamino)uracil + riboflavin</text>
        <dbReference type="Rhea" id="RHEA:20772"/>
        <dbReference type="ChEBI" id="CHEBI:15378"/>
        <dbReference type="ChEBI" id="CHEBI:15934"/>
        <dbReference type="ChEBI" id="CHEBI:57986"/>
        <dbReference type="ChEBI" id="CHEBI:58201"/>
        <dbReference type="EC" id="2.5.1.9"/>
    </reaction>
</comment>
<evidence type="ECO:0000259" key="11">
    <source>
        <dbReference type="PROSITE" id="PS51177"/>
    </source>
</evidence>
<evidence type="ECO:0000256" key="3">
    <source>
        <dbReference type="ARBA" id="ARBA00004887"/>
    </source>
</evidence>
<evidence type="ECO:0000256" key="5">
    <source>
        <dbReference type="ARBA" id="ARBA00013950"/>
    </source>
</evidence>
<keyword evidence="6" id="KW-0686">Riboflavin biosynthesis</keyword>
<evidence type="ECO:0000256" key="2">
    <source>
        <dbReference type="ARBA" id="ARBA00002803"/>
    </source>
</evidence>
<feature type="domain" description="Lumazine-binding" evidence="11">
    <location>
        <begin position="102"/>
        <end position="198"/>
    </location>
</feature>
<feature type="repeat" description="Lumazine-binding" evidence="10">
    <location>
        <begin position="1"/>
        <end position="101"/>
    </location>
</feature>
<dbReference type="NCBIfam" id="NF006767">
    <property type="entry name" value="PRK09289.1"/>
    <property type="match status" value="1"/>
</dbReference>
<reference evidence="12 13" key="1">
    <citation type="submission" date="2016-10" db="EMBL/GenBank/DDBJ databases">
        <authorList>
            <person name="de Groot N.N."/>
        </authorList>
    </citation>
    <scope>NUCLEOTIDE SEQUENCE [LARGE SCALE GENOMIC DNA]</scope>
    <source>
        <strain evidence="12 13">ATCC 35022</strain>
    </source>
</reference>
<dbReference type="EC" id="2.5.1.9" evidence="4 9"/>
<dbReference type="CDD" id="cd00402">
    <property type="entry name" value="Riboflavin_synthase_like"/>
    <property type="match status" value="1"/>
</dbReference>
<organism evidence="12 13">
    <name type="scientific">Bauldia litoralis</name>
    <dbReference type="NCBI Taxonomy" id="665467"/>
    <lineage>
        <taxon>Bacteria</taxon>
        <taxon>Pseudomonadati</taxon>
        <taxon>Pseudomonadota</taxon>
        <taxon>Alphaproteobacteria</taxon>
        <taxon>Hyphomicrobiales</taxon>
        <taxon>Kaistiaceae</taxon>
        <taxon>Bauldia</taxon>
    </lineage>
</organism>
<dbReference type="NCBIfam" id="TIGR00187">
    <property type="entry name" value="ribE"/>
    <property type="match status" value="1"/>
</dbReference>
<evidence type="ECO:0000256" key="6">
    <source>
        <dbReference type="ARBA" id="ARBA00022619"/>
    </source>
</evidence>
<dbReference type="Proteomes" id="UP000199071">
    <property type="component" value="Unassembled WGS sequence"/>
</dbReference>
<dbReference type="OrthoDB" id="9788537at2"/>
<dbReference type="FunFam" id="2.40.30.20:FF:000004">
    <property type="entry name" value="Riboflavin synthase, alpha subunit"/>
    <property type="match status" value="1"/>
</dbReference>
<keyword evidence="13" id="KW-1185">Reference proteome</keyword>
<accession>A0A1G6B1T3</accession>
<evidence type="ECO:0000256" key="4">
    <source>
        <dbReference type="ARBA" id="ARBA00012827"/>
    </source>
</evidence>
<dbReference type="Pfam" id="PF00677">
    <property type="entry name" value="Lum_binding"/>
    <property type="match status" value="2"/>
</dbReference>
<evidence type="ECO:0000313" key="12">
    <source>
        <dbReference type="EMBL" id="SDB14608.1"/>
    </source>
</evidence>
<dbReference type="InterPro" id="IPR017938">
    <property type="entry name" value="Riboflavin_synthase-like_b-brl"/>
</dbReference>
<comment type="function">
    <text evidence="2">Catalyzes the dismutation of two molecules of 6,7-dimethyl-8-ribityllumazine, resulting in the formation of riboflavin and 5-amino-6-(D-ribitylamino)uracil.</text>
</comment>
<dbReference type="RefSeq" id="WP_090875334.1">
    <property type="nucleotide sequence ID" value="NZ_FMXQ01000002.1"/>
</dbReference>
<keyword evidence="8" id="KW-0677">Repeat</keyword>
<proteinExistence type="predicted"/>
<keyword evidence="7" id="KW-0808">Transferase</keyword>
<dbReference type="Gene3D" id="2.40.30.20">
    <property type="match status" value="2"/>
</dbReference>
<comment type="pathway">
    <text evidence="3">Cofactor biosynthesis; riboflavin biosynthesis; riboflavin from 2-hydroxy-3-oxobutyl phosphate and 5-amino-6-(D-ribitylamino)uracil: step 2/2.</text>
</comment>
<dbReference type="STRING" id="665467.SAMN02982931_01116"/>
<evidence type="ECO:0000256" key="10">
    <source>
        <dbReference type="PROSITE-ProRule" id="PRU00524"/>
    </source>
</evidence>
<dbReference type="AlphaFoldDB" id="A0A1G6B1T3"/>
<dbReference type="PIRSF" id="PIRSF000498">
    <property type="entry name" value="Riboflavin_syn_A"/>
    <property type="match status" value="1"/>
</dbReference>